<evidence type="ECO:0000313" key="7">
    <source>
        <dbReference type="EMBL" id="KRZ60683.1"/>
    </source>
</evidence>
<comment type="caution">
    <text evidence="7">The sequence shown here is derived from an EMBL/GenBank/DDBJ whole genome shotgun (WGS) entry which is preliminary data.</text>
</comment>
<comment type="similarity">
    <text evidence="1 6">Belongs to the eukaryotic initiation factor 4E family.</text>
</comment>
<keyword evidence="5 6" id="KW-0648">Protein biosynthesis</keyword>
<dbReference type="Pfam" id="PF01652">
    <property type="entry name" value="IF4E"/>
    <property type="match status" value="1"/>
</dbReference>
<dbReference type="EMBL" id="JYDW01000026">
    <property type="protein sequence ID" value="KRZ60683.1"/>
    <property type="molecule type" value="Genomic_DNA"/>
</dbReference>
<dbReference type="PANTHER" id="PTHR11960:SF8">
    <property type="entry name" value="EUKARYOTIC TRANSLATION INITIATION FACTOR 4E1-RELATED"/>
    <property type="match status" value="1"/>
</dbReference>
<dbReference type="GO" id="GO:0003743">
    <property type="term" value="F:translation initiation factor activity"/>
    <property type="evidence" value="ECO:0007669"/>
    <property type="project" value="UniProtKB-KW"/>
</dbReference>
<dbReference type="GO" id="GO:0000340">
    <property type="term" value="F:RNA 7-methylguanosine cap binding"/>
    <property type="evidence" value="ECO:0007669"/>
    <property type="project" value="TreeGrafter"/>
</dbReference>
<evidence type="ECO:0000256" key="4">
    <source>
        <dbReference type="ARBA" id="ARBA00022884"/>
    </source>
</evidence>
<evidence type="ECO:0000256" key="5">
    <source>
        <dbReference type="ARBA" id="ARBA00022917"/>
    </source>
</evidence>
<dbReference type="GO" id="GO:0016281">
    <property type="term" value="C:eukaryotic translation initiation factor 4F complex"/>
    <property type="evidence" value="ECO:0007669"/>
    <property type="project" value="TreeGrafter"/>
</dbReference>
<protein>
    <submittedName>
        <fullName evidence="7">Eukaryotic translation initiation factor 4E-2</fullName>
    </submittedName>
</protein>
<accession>A0A0V1LME1</accession>
<gene>
    <name evidence="7" type="primary">tif452</name>
    <name evidence="7" type="ORF">T02_16504</name>
</gene>
<evidence type="ECO:0000256" key="3">
    <source>
        <dbReference type="ARBA" id="ARBA00022845"/>
    </source>
</evidence>
<dbReference type="Gene3D" id="3.30.760.10">
    <property type="entry name" value="RNA Cap, Translation Initiation Factor Eif4e"/>
    <property type="match status" value="1"/>
</dbReference>
<dbReference type="PANTHER" id="PTHR11960">
    <property type="entry name" value="EUKARYOTIC TRANSLATION INITIATION FACTOR 4E RELATED"/>
    <property type="match status" value="1"/>
</dbReference>
<keyword evidence="2 6" id="KW-0396">Initiation factor</keyword>
<dbReference type="Proteomes" id="UP000054721">
    <property type="component" value="Unassembled WGS sequence"/>
</dbReference>
<name>A0A0V1LME1_9BILA</name>
<dbReference type="InterPro" id="IPR001040">
    <property type="entry name" value="TIF_eIF_4E"/>
</dbReference>
<dbReference type="SUPFAM" id="SSF55418">
    <property type="entry name" value="eIF4e-like"/>
    <property type="match status" value="1"/>
</dbReference>
<dbReference type="STRING" id="6335.A0A0V1LME1"/>
<keyword evidence="4 6" id="KW-0694">RNA-binding</keyword>
<dbReference type="InterPro" id="IPR023398">
    <property type="entry name" value="TIF_eIF4e-like"/>
</dbReference>
<sequence length="238" mass="27643">MKRKQKSKSYKLNETWTMWMCKSEVRPSQGNWETNLVQLEKLRTAEDFWELYRKLPKPSELPANEHMFLFKRSVVPIWSDPENLDGCRITLKVERQVDNGQQCDVYWHELVAAALEGRFGWCDTYVNGVSVGSDANVLKLRIWVRAYNGVAIQWMIRLAASRFLGCNIADLTVHKDLSRNLCRINDDKCVQCATADNIATWDKKRKEDHFDDLPNGSLNCNNAYNQLGFFDPKLNALY</sequence>
<dbReference type="OrthoDB" id="590761at2759"/>
<dbReference type="AlphaFoldDB" id="A0A0V1LME1"/>
<proteinExistence type="inferred from homology"/>
<evidence type="ECO:0000256" key="6">
    <source>
        <dbReference type="RuleBase" id="RU004374"/>
    </source>
</evidence>
<reference evidence="7 8" key="1">
    <citation type="submission" date="2015-05" db="EMBL/GenBank/DDBJ databases">
        <title>Evolution of Trichinella species and genotypes.</title>
        <authorList>
            <person name="Korhonen P.K."/>
            <person name="Edoardo P."/>
            <person name="Giuseppe L.R."/>
            <person name="Gasser R.B."/>
        </authorList>
    </citation>
    <scope>NUCLEOTIDE SEQUENCE [LARGE SCALE GENOMIC DNA]</scope>
    <source>
        <strain evidence="7">ISS10</strain>
    </source>
</reference>
<keyword evidence="8" id="KW-1185">Reference proteome</keyword>
<evidence type="ECO:0000256" key="2">
    <source>
        <dbReference type="ARBA" id="ARBA00022540"/>
    </source>
</evidence>
<evidence type="ECO:0000256" key="1">
    <source>
        <dbReference type="ARBA" id="ARBA00009860"/>
    </source>
</evidence>
<dbReference type="GO" id="GO:0006417">
    <property type="term" value="P:regulation of translation"/>
    <property type="evidence" value="ECO:0007669"/>
    <property type="project" value="UniProtKB-KW"/>
</dbReference>
<organism evidence="7 8">
    <name type="scientific">Trichinella nativa</name>
    <dbReference type="NCBI Taxonomy" id="6335"/>
    <lineage>
        <taxon>Eukaryota</taxon>
        <taxon>Metazoa</taxon>
        <taxon>Ecdysozoa</taxon>
        <taxon>Nematoda</taxon>
        <taxon>Enoplea</taxon>
        <taxon>Dorylaimia</taxon>
        <taxon>Trichinellida</taxon>
        <taxon>Trichinellidae</taxon>
        <taxon>Trichinella</taxon>
    </lineage>
</organism>
<evidence type="ECO:0000313" key="8">
    <source>
        <dbReference type="Proteomes" id="UP000054721"/>
    </source>
</evidence>
<keyword evidence="3" id="KW-0810">Translation regulation</keyword>